<keyword evidence="3" id="KW-1185">Reference proteome</keyword>
<protein>
    <submittedName>
        <fullName evidence="2">Uncharacterized protein</fullName>
    </submittedName>
</protein>
<evidence type="ECO:0000313" key="2">
    <source>
        <dbReference type="EMBL" id="KFH61970.1"/>
    </source>
</evidence>
<organism evidence="2 3">
    <name type="scientific">Podila verticillata NRRL 6337</name>
    <dbReference type="NCBI Taxonomy" id="1069443"/>
    <lineage>
        <taxon>Eukaryota</taxon>
        <taxon>Fungi</taxon>
        <taxon>Fungi incertae sedis</taxon>
        <taxon>Mucoromycota</taxon>
        <taxon>Mortierellomycotina</taxon>
        <taxon>Mortierellomycetes</taxon>
        <taxon>Mortierellales</taxon>
        <taxon>Mortierellaceae</taxon>
        <taxon>Podila</taxon>
    </lineage>
</organism>
<dbReference type="EMBL" id="KN042434">
    <property type="protein sequence ID" value="KFH61970.1"/>
    <property type="molecule type" value="Genomic_DNA"/>
</dbReference>
<name>A0A086TJ43_9FUNG</name>
<accession>A0A086TJ43</accession>
<dbReference type="AlphaFoldDB" id="A0A086TJ43"/>
<reference evidence="2 3" key="1">
    <citation type="submission" date="2011-02" db="EMBL/GenBank/DDBJ databases">
        <title>The Genome Sequence of Mortierella verticillata NRRL 6337.</title>
        <authorList>
            <consortium name="The Broad Institute Genome Sequencing Platform"/>
            <person name="Russ C."/>
            <person name="Cuomo C."/>
            <person name="Burger G."/>
            <person name="Gray M.W."/>
            <person name="Holland P.W.H."/>
            <person name="King N."/>
            <person name="Lang F.B.F."/>
            <person name="Roger A.J."/>
            <person name="Ruiz-Trillo I."/>
            <person name="Young S.K."/>
            <person name="Zeng Q."/>
            <person name="Gargeya S."/>
            <person name="Alvarado L."/>
            <person name="Berlin A."/>
            <person name="Chapman S.B."/>
            <person name="Chen Z."/>
            <person name="Freedman E."/>
            <person name="Gellesch M."/>
            <person name="Goldberg J."/>
            <person name="Griggs A."/>
            <person name="Gujja S."/>
            <person name="Heilman E."/>
            <person name="Heiman D."/>
            <person name="Howarth C."/>
            <person name="Mehta T."/>
            <person name="Neiman D."/>
            <person name="Pearson M."/>
            <person name="Roberts A."/>
            <person name="Saif S."/>
            <person name="Shea T."/>
            <person name="Shenoy N."/>
            <person name="Sisk P."/>
            <person name="Stolte C."/>
            <person name="Sykes S."/>
            <person name="White J."/>
            <person name="Yandava C."/>
            <person name="Haas B."/>
            <person name="Nusbaum C."/>
            <person name="Birren B."/>
        </authorList>
    </citation>
    <scope>NUCLEOTIDE SEQUENCE [LARGE SCALE GENOMIC DNA]</scope>
    <source>
        <strain evidence="2 3">NRRL 6337</strain>
    </source>
</reference>
<sequence>MQRPLPFQYPNPTAPGSEHDETIVRMVGDERSWGDIESATESNAFDRYYSVLNPALKDSWTPERIDWLSKVVQSHVDKWAVKQPFPPRNDNNHKNDNNEKVLVLNVEDHIPWSDIALSFHESGSVCARIWTEFGSGRPSEQAKREMEAKEGEERVLKEKVQIERQEKSRQADERLKGEVAPIEALTPPKKALETTSSTIPPKIPLEPKNLSQDTPSTPRKSPSETTNDSQHTPFTIVPSQPADLPQEKPPATTSKSPSEQVEPTPWQPIKGSGQHASDSSAKNMRRTRLDSCYIKNIKLEAAQVLRMERVLQNVQRIKQAGVEKYQMAELRDQERVALLEKQDAVKKQFDSLRVDNDNVTSPWPTTRPIIPPRTLTTPFRPPLFPRYAVSATPKVLHRDIDTLTSEIHVASASGPREIYVQRFPGLSGVPLDTSNFDMTNASQSIPSTTSPNLSYPTVGKIFATIFRGEIGGSKSIAPPSNISENLSSSRMDQAISHVLPSNTGLSGLSTSSSEFRMLSITDLLAEHSNIVDRTLGDKRHWATTDENTIKKLKTESEALYF</sequence>
<gene>
    <name evidence="2" type="ORF">MVEG_12124</name>
</gene>
<feature type="region of interest" description="Disordered" evidence="1">
    <location>
        <begin position="163"/>
        <end position="284"/>
    </location>
</feature>
<feature type="compositionally biased region" description="Basic and acidic residues" evidence="1">
    <location>
        <begin position="163"/>
        <end position="177"/>
    </location>
</feature>
<dbReference type="OrthoDB" id="2410561at2759"/>
<proteinExistence type="predicted"/>
<dbReference type="Proteomes" id="UP000243308">
    <property type="component" value="Unassembled WGS sequence"/>
</dbReference>
<evidence type="ECO:0000256" key="1">
    <source>
        <dbReference type="SAM" id="MobiDB-lite"/>
    </source>
</evidence>
<feature type="compositionally biased region" description="Polar residues" evidence="1">
    <location>
        <begin position="209"/>
        <end position="233"/>
    </location>
</feature>
<evidence type="ECO:0000313" key="3">
    <source>
        <dbReference type="Proteomes" id="UP000243308"/>
    </source>
</evidence>
<feature type="compositionally biased region" description="Polar residues" evidence="1">
    <location>
        <begin position="251"/>
        <end position="261"/>
    </location>
</feature>